<protein>
    <recommendedName>
        <fullName evidence="6">DUF3996 domain-containing protein</fullName>
    </recommendedName>
</protein>
<name>H1XQG8_CALAY</name>
<keyword evidence="1" id="KW-0732">Signal</keyword>
<evidence type="ECO:0000313" key="5">
    <source>
        <dbReference type="Proteomes" id="UP000183868"/>
    </source>
</evidence>
<evidence type="ECO:0000256" key="1">
    <source>
        <dbReference type="SAM" id="SignalP"/>
    </source>
</evidence>
<dbReference type="HOGENOM" id="CLU_1657569_0_0_0"/>
<dbReference type="PaxDb" id="880073-Calab_0410"/>
<dbReference type="AlphaFoldDB" id="H1XQG8"/>
<evidence type="ECO:0000313" key="4">
    <source>
        <dbReference type="Proteomes" id="UP000004671"/>
    </source>
</evidence>
<evidence type="ECO:0000313" key="3">
    <source>
        <dbReference type="EMBL" id="EHO40055.1"/>
    </source>
</evidence>
<feature type="chain" id="PRO_5010834581" description="DUF3996 domain-containing protein" evidence="1">
    <location>
        <begin position="25"/>
        <end position="159"/>
    </location>
</feature>
<dbReference type="KEGG" id="caby:Cabys_3218"/>
<sequence precursor="true">MKSSSKIFLAALLAIFITGHSAFAGGQNRIGVSFVLSGHLMFGLKFQHYFDSNQNVQVTFFPLLIPGKKFPFALTTGYNYFIGQGKWQTKVGAEFALIVSPPDPDKRKILPMINLTPGFRYNRTNEQSLSGSIWVSYFLKKTRKPIFPTGVELWYDFKK</sequence>
<reference evidence="3 4" key="1">
    <citation type="submission" date="2011-09" db="EMBL/GenBank/DDBJ databases">
        <title>The permanent draft genome of Caldithrix abyssi DSM 13497.</title>
        <authorList>
            <consortium name="US DOE Joint Genome Institute (JGI-PGF)"/>
            <person name="Lucas S."/>
            <person name="Han J."/>
            <person name="Lapidus A."/>
            <person name="Bruce D."/>
            <person name="Goodwin L."/>
            <person name="Pitluck S."/>
            <person name="Peters L."/>
            <person name="Kyrpides N."/>
            <person name="Mavromatis K."/>
            <person name="Ivanova N."/>
            <person name="Mikhailova N."/>
            <person name="Chertkov O."/>
            <person name="Detter J.C."/>
            <person name="Tapia R."/>
            <person name="Han C."/>
            <person name="Land M."/>
            <person name="Hauser L."/>
            <person name="Markowitz V."/>
            <person name="Cheng J.-F."/>
            <person name="Hugenholtz P."/>
            <person name="Woyke T."/>
            <person name="Wu D."/>
            <person name="Spring S."/>
            <person name="Brambilla E."/>
            <person name="Klenk H.-P."/>
            <person name="Eisen J.A."/>
        </authorList>
    </citation>
    <scope>NUCLEOTIDE SEQUENCE [LARGE SCALE GENOMIC DNA]</scope>
    <source>
        <strain evidence="3 4">DSM 13497</strain>
    </source>
</reference>
<dbReference type="RefSeq" id="WP_006926970.1">
    <property type="nucleotide sequence ID" value="NZ_CM001402.1"/>
</dbReference>
<reference evidence="2 5" key="2">
    <citation type="submission" date="2016-11" db="EMBL/GenBank/DDBJ databases">
        <title>Genomic analysis of Caldithrix abyssi and proposal of a novel bacterial phylum Caldithrichaeota.</title>
        <authorList>
            <person name="Kublanov I."/>
            <person name="Sigalova O."/>
            <person name="Gavrilov S."/>
            <person name="Lebedinsky A."/>
            <person name="Ivanova N."/>
            <person name="Daum C."/>
            <person name="Reddy T."/>
            <person name="Klenk H.P."/>
            <person name="Goker M."/>
            <person name="Reva O."/>
            <person name="Miroshnichenko M."/>
            <person name="Kyprides N."/>
            <person name="Woyke T."/>
            <person name="Gelfand M."/>
        </authorList>
    </citation>
    <scope>NUCLEOTIDE SEQUENCE [LARGE SCALE GENOMIC DNA]</scope>
    <source>
        <strain evidence="2 5">LF13</strain>
    </source>
</reference>
<accession>H1XQG8</accession>
<dbReference type="InParanoid" id="H1XQG8"/>
<gene>
    <name evidence="2" type="ORF">Cabys_3218</name>
    <name evidence="3" type="ORF">Calab_0410</name>
</gene>
<dbReference type="Proteomes" id="UP000183868">
    <property type="component" value="Chromosome"/>
</dbReference>
<evidence type="ECO:0008006" key="6">
    <source>
        <dbReference type="Google" id="ProtNLM"/>
    </source>
</evidence>
<keyword evidence="4" id="KW-1185">Reference proteome</keyword>
<proteinExistence type="predicted"/>
<evidence type="ECO:0000313" key="2">
    <source>
        <dbReference type="EMBL" id="APF19966.1"/>
    </source>
</evidence>
<dbReference type="EMBL" id="CM001402">
    <property type="protein sequence ID" value="EHO40055.1"/>
    <property type="molecule type" value="Genomic_DNA"/>
</dbReference>
<organism evidence="3 4">
    <name type="scientific">Caldithrix abyssi DSM 13497</name>
    <dbReference type="NCBI Taxonomy" id="880073"/>
    <lineage>
        <taxon>Bacteria</taxon>
        <taxon>Pseudomonadati</taxon>
        <taxon>Calditrichota</taxon>
        <taxon>Calditrichia</taxon>
        <taxon>Calditrichales</taxon>
        <taxon>Calditrichaceae</taxon>
        <taxon>Caldithrix</taxon>
    </lineage>
</organism>
<dbReference type="Proteomes" id="UP000004671">
    <property type="component" value="Chromosome"/>
</dbReference>
<dbReference type="EMBL" id="CP018099">
    <property type="protein sequence ID" value="APF19966.1"/>
    <property type="molecule type" value="Genomic_DNA"/>
</dbReference>
<feature type="signal peptide" evidence="1">
    <location>
        <begin position="1"/>
        <end position="24"/>
    </location>
</feature>
<dbReference type="STRING" id="880073.Cabys_3218"/>